<reference evidence="1 2" key="1">
    <citation type="submission" date="2020-12" db="EMBL/GenBank/DDBJ databases">
        <title>Complete genome sequence of Mycobacterium heckeshornense JCM 15655T, closely related to a pathogenic non-tuberculous mycobacterial species Mycobacterium xenopi.</title>
        <authorList>
            <person name="Yoshida M."/>
            <person name="Fukano H."/>
            <person name="Asakura T."/>
            <person name="Suzuki M."/>
            <person name="Hoshino Y."/>
        </authorList>
    </citation>
    <scope>NUCLEOTIDE SEQUENCE [LARGE SCALE GENOMIC DNA]</scope>
    <source>
        <strain evidence="1 2">JCM 15655</strain>
    </source>
</reference>
<dbReference type="GO" id="GO:0003676">
    <property type="term" value="F:nucleic acid binding"/>
    <property type="evidence" value="ECO:0007669"/>
    <property type="project" value="InterPro"/>
</dbReference>
<dbReference type="GO" id="GO:0015074">
    <property type="term" value="P:DNA integration"/>
    <property type="evidence" value="ECO:0007669"/>
    <property type="project" value="InterPro"/>
</dbReference>
<dbReference type="PANTHER" id="PTHR46889">
    <property type="entry name" value="TRANSPOSASE INSF FOR INSERTION SEQUENCE IS3B-RELATED"/>
    <property type="match status" value="1"/>
</dbReference>
<dbReference type="InterPro" id="IPR001584">
    <property type="entry name" value="Integrase_cat-core"/>
</dbReference>
<dbReference type="InterPro" id="IPR036397">
    <property type="entry name" value="RNaseH_sf"/>
</dbReference>
<organism evidence="1 2">
    <name type="scientific">Mycobacterium heckeshornense</name>
    <dbReference type="NCBI Taxonomy" id="110505"/>
    <lineage>
        <taxon>Bacteria</taxon>
        <taxon>Bacillati</taxon>
        <taxon>Actinomycetota</taxon>
        <taxon>Actinomycetes</taxon>
        <taxon>Mycobacteriales</taxon>
        <taxon>Mycobacteriaceae</taxon>
        <taxon>Mycobacterium</taxon>
    </lineage>
</organism>
<proteinExistence type="predicted"/>
<accession>A0A7R7TYE4</accession>
<dbReference type="InterPro" id="IPR050900">
    <property type="entry name" value="Transposase_IS3/IS150/IS904"/>
</dbReference>
<sequence length="113" mass="12956">MDQLVHRSDRGSQYLAIRYTETLAAAGALESVGSRGDSYDNALCESTIGQIKAELIHRRGHWRTVDQLEFALFEYFDWWNHRRLRGELAMSTPIEHEPAYYAQQPALTEVGSQ</sequence>
<dbReference type="EMBL" id="AP024237">
    <property type="protein sequence ID" value="BCO37673.1"/>
    <property type="molecule type" value="Genomic_DNA"/>
</dbReference>
<gene>
    <name evidence="1" type="ORF">MHEC_41060</name>
</gene>
<protein>
    <submittedName>
        <fullName evidence="1">Uncharacterized protein</fullName>
    </submittedName>
</protein>
<evidence type="ECO:0000313" key="1">
    <source>
        <dbReference type="EMBL" id="BCO37673.1"/>
    </source>
</evidence>
<keyword evidence="2" id="KW-1185">Reference proteome</keyword>
<dbReference type="AlphaFoldDB" id="A0A7R7TYE4"/>
<name>A0A7R7TYE4_9MYCO</name>
<dbReference type="Gene3D" id="3.30.420.10">
    <property type="entry name" value="Ribonuclease H-like superfamily/Ribonuclease H"/>
    <property type="match status" value="1"/>
</dbReference>
<dbReference type="PANTHER" id="PTHR46889:SF4">
    <property type="entry name" value="TRANSPOSASE INSO FOR INSERTION SEQUENCE ELEMENT IS911B-RELATED"/>
    <property type="match status" value="1"/>
</dbReference>
<dbReference type="SUPFAM" id="SSF53098">
    <property type="entry name" value="Ribonuclease H-like"/>
    <property type="match status" value="1"/>
</dbReference>
<dbReference type="InterPro" id="IPR012337">
    <property type="entry name" value="RNaseH-like_sf"/>
</dbReference>
<evidence type="ECO:0000313" key="2">
    <source>
        <dbReference type="Proteomes" id="UP000595446"/>
    </source>
</evidence>
<dbReference type="Proteomes" id="UP000595446">
    <property type="component" value="Chromosome"/>
</dbReference>
<dbReference type="Pfam" id="PF13333">
    <property type="entry name" value="rve_2"/>
    <property type="match status" value="1"/>
</dbReference>